<dbReference type="Proteomes" id="UP000053144">
    <property type="component" value="Chromosome 10"/>
</dbReference>
<evidence type="ECO:0000313" key="2">
    <source>
        <dbReference type="Proteomes" id="UP000053144"/>
    </source>
</evidence>
<proteinExistence type="predicted"/>
<sequence length="163" mass="18147">MVLAGFCAVVEEAMVEGGCRQPYGGGFVLCERGCLKHLAEGFVLCFFPYRQDAVSNEDNNLRRTQCWVDVIGGKKKGRVHGARQLAANYTSTIGGTLKNQPSSSTTTANEIAERLTQLIQRDQENRDLRDEYSSLRDKFTNFKSLVMRALFEASHLHSTVPPT</sequence>
<evidence type="ECO:0000313" key="1">
    <source>
        <dbReference type="EMBL" id="KOM55478.1"/>
    </source>
</evidence>
<gene>
    <name evidence="1" type="ORF">LR48_Vigan10g137000</name>
</gene>
<name>A0A0L9VKI7_PHAAN</name>
<dbReference type="Gramene" id="KOM55478">
    <property type="protein sequence ID" value="KOM55478"/>
    <property type="gene ID" value="LR48_Vigan10g137000"/>
</dbReference>
<organism evidence="1 2">
    <name type="scientific">Phaseolus angularis</name>
    <name type="common">Azuki bean</name>
    <name type="synonym">Vigna angularis</name>
    <dbReference type="NCBI Taxonomy" id="3914"/>
    <lineage>
        <taxon>Eukaryota</taxon>
        <taxon>Viridiplantae</taxon>
        <taxon>Streptophyta</taxon>
        <taxon>Embryophyta</taxon>
        <taxon>Tracheophyta</taxon>
        <taxon>Spermatophyta</taxon>
        <taxon>Magnoliopsida</taxon>
        <taxon>eudicotyledons</taxon>
        <taxon>Gunneridae</taxon>
        <taxon>Pentapetalae</taxon>
        <taxon>rosids</taxon>
        <taxon>fabids</taxon>
        <taxon>Fabales</taxon>
        <taxon>Fabaceae</taxon>
        <taxon>Papilionoideae</taxon>
        <taxon>50 kb inversion clade</taxon>
        <taxon>NPAAA clade</taxon>
        <taxon>indigoferoid/millettioid clade</taxon>
        <taxon>Phaseoleae</taxon>
        <taxon>Vigna</taxon>
    </lineage>
</organism>
<dbReference type="AlphaFoldDB" id="A0A0L9VKI7"/>
<protein>
    <submittedName>
        <fullName evidence="1">Uncharacterized protein</fullName>
    </submittedName>
</protein>
<reference evidence="2" key="1">
    <citation type="journal article" date="2015" name="Proc. Natl. Acad. Sci. U.S.A.">
        <title>Genome sequencing of adzuki bean (Vigna angularis) provides insight into high starch and low fat accumulation and domestication.</title>
        <authorList>
            <person name="Yang K."/>
            <person name="Tian Z."/>
            <person name="Chen C."/>
            <person name="Luo L."/>
            <person name="Zhao B."/>
            <person name="Wang Z."/>
            <person name="Yu L."/>
            <person name="Li Y."/>
            <person name="Sun Y."/>
            <person name="Li W."/>
            <person name="Chen Y."/>
            <person name="Li Y."/>
            <person name="Zhang Y."/>
            <person name="Ai D."/>
            <person name="Zhao J."/>
            <person name="Shang C."/>
            <person name="Ma Y."/>
            <person name="Wu B."/>
            <person name="Wang M."/>
            <person name="Gao L."/>
            <person name="Sun D."/>
            <person name="Zhang P."/>
            <person name="Guo F."/>
            <person name="Wang W."/>
            <person name="Li Y."/>
            <person name="Wang J."/>
            <person name="Varshney R.K."/>
            <person name="Wang J."/>
            <person name="Ling H.Q."/>
            <person name="Wan P."/>
        </authorList>
    </citation>
    <scope>NUCLEOTIDE SEQUENCE</scope>
    <source>
        <strain evidence="2">cv. Jingnong 6</strain>
    </source>
</reference>
<accession>A0A0L9VKI7</accession>
<dbReference type="EMBL" id="CM003380">
    <property type="protein sequence ID" value="KOM55478.1"/>
    <property type="molecule type" value="Genomic_DNA"/>
</dbReference>